<reference evidence="1 2" key="2">
    <citation type="submission" date="2018-11" db="EMBL/GenBank/DDBJ databases">
        <authorList>
            <consortium name="Pathogen Informatics"/>
        </authorList>
    </citation>
    <scope>NUCLEOTIDE SEQUENCE [LARGE SCALE GENOMIC DNA]</scope>
</reference>
<accession>A0A158RC27</accession>
<name>A0A158RC27_THECL</name>
<evidence type="ECO:0000313" key="2">
    <source>
        <dbReference type="Proteomes" id="UP000276776"/>
    </source>
</evidence>
<evidence type="ECO:0000313" key="1">
    <source>
        <dbReference type="EMBL" id="VDN03578.1"/>
    </source>
</evidence>
<dbReference type="STRING" id="103827.A0A158RC27"/>
<organism evidence="3">
    <name type="scientific">Thelazia callipaeda</name>
    <name type="common">Oriental eyeworm</name>
    <name type="synonym">Parasitic nematode</name>
    <dbReference type="NCBI Taxonomy" id="103827"/>
    <lineage>
        <taxon>Eukaryota</taxon>
        <taxon>Metazoa</taxon>
        <taxon>Ecdysozoa</taxon>
        <taxon>Nematoda</taxon>
        <taxon>Chromadorea</taxon>
        <taxon>Rhabditida</taxon>
        <taxon>Spirurina</taxon>
        <taxon>Spiruromorpha</taxon>
        <taxon>Thelazioidea</taxon>
        <taxon>Thelaziidae</taxon>
        <taxon>Thelazia</taxon>
    </lineage>
</organism>
<gene>
    <name evidence="1" type="ORF">TCLT_LOCUS6246</name>
</gene>
<reference evidence="3" key="1">
    <citation type="submission" date="2016-04" db="UniProtKB">
        <authorList>
            <consortium name="WormBaseParasite"/>
        </authorList>
    </citation>
    <scope>IDENTIFICATION</scope>
</reference>
<dbReference type="OrthoDB" id="5834879at2759"/>
<keyword evidence="2" id="KW-1185">Reference proteome</keyword>
<dbReference type="Proteomes" id="UP000276776">
    <property type="component" value="Unassembled WGS sequence"/>
</dbReference>
<sequence>MSFLGNLKTLTLKLCSKNEHVVIGKKKLLWPEKCLPNDIFNLSNALFRIKSDKYSLYVGNSEDYASSASIYSAFTSLGVTESVDNLAEKISHCLEKKDLDTIWADLSRLSKKRIVTTSPFLSITLSAHMQMALVKLLRKHVDEKHFDRVLTFFIHSRLITTSRASSKLIELLASKNLISHAVNFLRSSLILDDQSFASFLKIASEECASGNFSVLLLLLEKPINSCGLRHAVSVNLNETEVAVLIQRLISLCYDKDHEGLFDKVSVLKLMGVLIDSHSQRFIWDEKCHSTIRNAASCSSAMVQLFDLFRHLEQRLNQREKIEDDFSVINNDYIIRNIRFSQKPL</sequence>
<evidence type="ECO:0000313" key="3">
    <source>
        <dbReference type="WBParaSite" id="TCLT_0000625701-mRNA-1"/>
    </source>
</evidence>
<dbReference type="Pfam" id="PF25824">
    <property type="entry name" value="DUF7951"/>
    <property type="match status" value="1"/>
</dbReference>
<dbReference type="AlphaFoldDB" id="A0A158RC27"/>
<dbReference type="InterPro" id="IPR057711">
    <property type="entry name" value="DUF7951"/>
</dbReference>
<dbReference type="EMBL" id="UYYF01004401">
    <property type="protein sequence ID" value="VDN03578.1"/>
    <property type="molecule type" value="Genomic_DNA"/>
</dbReference>
<dbReference type="OMA" id="VWDEKCH"/>
<proteinExistence type="predicted"/>
<protein>
    <submittedName>
        <fullName evidence="3">FAST kinase leucine-rich domain-containing protein</fullName>
    </submittedName>
</protein>
<dbReference type="WBParaSite" id="TCLT_0000625701-mRNA-1">
    <property type="protein sequence ID" value="TCLT_0000625701-mRNA-1"/>
    <property type="gene ID" value="TCLT_0000625701"/>
</dbReference>